<keyword evidence="2" id="KW-0560">Oxidoreductase</keyword>
<dbReference type="FunFam" id="3.40.50.720:FF:000084">
    <property type="entry name" value="Short-chain dehydrogenase reductase"/>
    <property type="match status" value="1"/>
</dbReference>
<dbReference type="PANTHER" id="PTHR42879">
    <property type="entry name" value="3-OXOACYL-(ACYL-CARRIER-PROTEIN) REDUCTASE"/>
    <property type="match status" value="1"/>
</dbReference>
<dbReference type="AlphaFoldDB" id="A0A518D8U7"/>
<evidence type="ECO:0000313" key="2">
    <source>
        <dbReference type="EMBL" id="QDU87902.1"/>
    </source>
</evidence>
<dbReference type="Pfam" id="PF13561">
    <property type="entry name" value="adh_short_C2"/>
    <property type="match status" value="1"/>
</dbReference>
<dbReference type="GO" id="GO:0047936">
    <property type="term" value="F:glucose 1-dehydrogenase [NAD(P)+] activity"/>
    <property type="evidence" value="ECO:0007669"/>
    <property type="project" value="UniProtKB-EC"/>
</dbReference>
<dbReference type="PANTHER" id="PTHR42879:SF2">
    <property type="entry name" value="3-OXOACYL-[ACYL-CARRIER-PROTEIN] REDUCTASE FABG"/>
    <property type="match status" value="1"/>
</dbReference>
<dbReference type="PRINTS" id="PR00081">
    <property type="entry name" value="GDHRDH"/>
</dbReference>
<dbReference type="Gene3D" id="3.40.50.720">
    <property type="entry name" value="NAD(P)-binding Rossmann-like Domain"/>
    <property type="match status" value="1"/>
</dbReference>
<accession>A0A518D8U7</accession>
<dbReference type="InterPro" id="IPR020904">
    <property type="entry name" value="Sc_DH/Rdtase_CS"/>
</dbReference>
<dbReference type="RefSeq" id="WP_145282225.1">
    <property type="nucleotide sequence ID" value="NZ_CP036291.1"/>
</dbReference>
<dbReference type="GO" id="GO:0032787">
    <property type="term" value="P:monocarboxylic acid metabolic process"/>
    <property type="evidence" value="ECO:0007669"/>
    <property type="project" value="UniProtKB-ARBA"/>
</dbReference>
<organism evidence="2 3">
    <name type="scientific">Pirellulimonas nuda</name>
    <dbReference type="NCBI Taxonomy" id="2528009"/>
    <lineage>
        <taxon>Bacteria</taxon>
        <taxon>Pseudomonadati</taxon>
        <taxon>Planctomycetota</taxon>
        <taxon>Planctomycetia</taxon>
        <taxon>Pirellulales</taxon>
        <taxon>Lacipirellulaceae</taxon>
        <taxon>Pirellulimonas</taxon>
    </lineage>
</organism>
<dbReference type="SUPFAM" id="SSF51735">
    <property type="entry name" value="NAD(P)-binding Rossmann-fold domains"/>
    <property type="match status" value="1"/>
</dbReference>
<proteinExistence type="inferred from homology"/>
<dbReference type="OrthoDB" id="9803333at2"/>
<dbReference type="InterPro" id="IPR050259">
    <property type="entry name" value="SDR"/>
</dbReference>
<comment type="similarity">
    <text evidence="1">Belongs to the short-chain dehydrogenases/reductases (SDR) family.</text>
</comment>
<sequence length="260" mass="27245">MDLKLAGKRALVTGGSSGLGEGISLALGKAGAKVAVNYRSHPEAADAIKGQIETAGGEATTFQADVTDSAGVAAMFAHLDSQWGGIDLLVNCAGIDGPRADSWECDPDQWRRVLEINLIGAFSCSREALRRMIPQKSGVVLNITSVHEKIAWSGYSAYTASKAGLSMLTKTMAQEAGPHGVRVVSLAPGAIRTPINKSVWSDPAQMKDLMSKIPLDRIGEVDDVAKMAVMLLSDAAGYVTGTTVFVDGGMTDYPSFEQGG</sequence>
<protein>
    <submittedName>
        <fullName evidence="2">Glucose 1-dehydrogenase 1</fullName>
        <ecNumber evidence="2">1.1.1.47</ecNumber>
    </submittedName>
</protein>
<dbReference type="InterPro" id="IPR002347">
    <property type="entry name" value="SDR_fam"/>
</dbReference>
<dbReference type="EMBL" id="CP036291">
    <property type="protein sequence ID" value="QDU87902.1"/>
    <property type="molecule type" value="Genomic_DNA"/>
</dbReference>
<dbReference type="KEGG" id="pnd:Pla175_12690"/>
<dbReference type="Proteomes" id="UP000317429">
    <property type="component" value="Chromosome"/>
</dbReference>
<dbReference type="PROSITE" id="PS00061">
    <property type="entry name" value="ADH_SHORT"/>
    <property type="match status" value="1"/>
</dbReference>
<evidence type="ECO:0000313" key="3">
    <source>
        <dbReference type="Proteomes" id="UP000317429"/>
    </source>
</evidence>
<reference evidence="2 3" key="1">
    <citation type="submission" date="2019-02" db="EMBL/GenBank/DDBJ databases">
        <title>Deep-cultivation of Planctomycetes and their phenomic and genomic characterization uncovers novel biology.</title>
        <authorList>
            <person name="Wiegand S."/>
            <person name="Jogler M."/>
            <person name="Boedeker C."/>
            <person name="Pinto D."/>
            <person name="Vollmers J."/>
            <person name="Rivas-Marin E."/>
            <person name="Kohn T."/>
            <person name="Peeters S.H."/>
            <person name="Heuer A."/>
            <person name="Rast P."/>
            <person name="Oberbeckmann S."/>
            <person name="Bunk B."/>
            <person name="Jeske O."/>
            <person name="Meyerdierks A."/>
            <person name="Storesund J.E."/>
            <person name="Kallscheuer N."/>
            <person name="Luecker S."/>
            <person name="Lage O.M."/>
            <person name="Pohl T."/>
            <person name="Merkel B.J."/>
            <person name="Hornburger P."/>
            <person name="Mueller R.-W."/>
            <person name="Bruemmer F."/>
            <person name="Labrenz M."/>
            <person name="Spormann A.M."/>
            <person name="Op den Camp H."/>
            <person name="Overmann J."/>
            <person name="Amann R."/>
            <person name="Jetten M.S.M."/>
            <person name="Mascher T."/>
            <person name="Medema M.H."/>
            <person name="Devos D.P."/>
            <person name="Kaster A.-K."/>
            <person name="Ovreas L."/>
            <person name="Rohde M."/>
            <person name="Galperin M.Y."/>
            <person name="Jogler C."/>
        </authorList>
    </citation>
    <scope>NUCLEOTIDE SEQUENCE [LARGE SCALE GENOMIC DNA]</scope>
    <source>
        <strain evidence="2 3">Pla175</strain>
    </source>
</reference>
<dbReference type="PRINTS" id="PR00080">
    <property type="entry name" value="SDRFAMILY"/>
</dbReference>
<gene>
    <name evidence="2" type="primary">gdhI</name>
    <name evidence="2" type="ORF">Pla175_12690</name>
</gene>
<evidence type="ECO:0000256" key="1">
    <source>
        <dbReference type="ARBA" id="ARBA00006484"/>
    </source>
</evidence>
<dbReference type="InterPro" id="IPR036291">
    <property type="entry name" value="NAD(P)-bd_dom_sf"/>
</dbReference>
<dbReference type="NCBIfam" id="NF005559">
    <property type="entry name" value="PRK07231.1"/>
    <property type="match status" value="1"/>
</dbReference>
<name>A0A518D8U7_9BACT</name>
<keyword evidence="3" id="KW-1185">Reference proteome</keyword>
<dbReference type="EC" id="1.1.1.47" evidence="2"/>